<dbReference type="SUPFAM" id="SSF55874">
    <property type="entry name" value="ATPase domain of HSP90 chaperone/DNA topoisomerase II/histidine kinase"/>
    <property type="match status" value="1"/>
</dbReference>
<feature type="domain" description="Histidine kinase" evidence="8">
    <location>
        <begin position="194"/>
        <end position="417"/>
    </location>
</feature>
<dbReference type="SMART" id="SM00388">
    <property type="entry name" value="HisKA"/>
    <property type="match status" value="1"/>
</dbReference>
<dbReference type="GO" id="GO:0009927">
    <property type="term" value="F:histidine phosphotransfer kinase activity"/>
    <property type="evidence" value="ECO:0007669"/>
    <property type="project" value="TreeGrafter"/>
</dbReference>
<dbReference type="CDD" id="cd00082">
    <property type="entry name" value="HisKA"/>
    <property type="match status" value="1"/>
</dbReference>
<dbReference type="Gene3D" id="3.40.50.2300">
    <property type="match status" value="2"/>
</dbReference>
<proteinExistence type="predicted"/>
<feature type="coiled-coil region" evidence="7">
    <location>
        <begin position="141"/>
        <end position="188"/>
    </location>
</feature>
<gene>
    <name evidence="10" type="ORF">DSCO28_51750</name>
</gene>
<feature type="modified residue" description="4-aspartylphosphate" evidence="6">
    <location>
        <position position="488"/>
    </location>
</feature>
<evidence type="ECO:0000256" key="3">
    <source>
        <dbReference type="ARBA" id="ARBA00022553"/>
    </source>
</evidence>
<dbReference type="SMART" id="SM00448">
    <property type="entry name" value="REC"/>
    <property type="match status" value="2"/>
</dbReference>
<dbReference type="Pfam" id="PF02518">
    <property type="entry name" value="HATPase_c"/>
    <property type="match status" value="1"/>
</dbReference>
<evidence type="ECO:0000259" key="8">
    <source>
        <dbReference type="PROSITE" id="PS50109"/>
    </source>
</evidence>
<dbReference type="Gene3D" id="1.10.287.130">
    <property type="match status" value="1"/>
</dbReference>
<evidence type="ECO:0000256" key="1">
    <source>
        <dbReference type="ARBA" id="ARBA00000085"/>
    </source>
</evidence>
<dbReference type="PROSITE" id="PS50109">
    <property type="entry name" value="HIS_KIN"/>
    <property type="match status" value="1"/>
</dbReference>
<feature type="domain" description="Response regulatory" evidence="9">
    <location>
        <begin position="2"/>
        <end position="119"/>
    </location>
</feature>
<dbReference type="InterPro" id="IPR003661">
    <property type="entry name" value="HisK_dim/P_dom"/>
</dbReference>
<evidence type="ECO:0000256" key="5">
    <source>
        <dbReference type="ARBA" id="ARBA00022777"/>
    </source>
</evidence>
<evidence type="ECO:0000259" key="9">
    <source>
        <dbReference type="PROSITE" id="PS50110"/>
    </source>
</evidence>
<dbReference type="InterPro" id="IPR036890">
    <property type="entry name" value="HATPase_C_sf"/>
</dbReference>
<dbReference type="InterPro" id="IPR036097">
    <property type="entry name" value="HisK_dim/P_sf"/>
</dbReference>
<dbReference type="SUPFAM" id="SSF52172">
    <property type="entry name" value="CheY-like"/>
    <property type="match status" value="2"/>
</dbReference>
<name>A0A5K7ZWH6_9BACT</name>
<dbReference type="InterPro" id="IPR003594">
    <property type="entry name" value="HATPase_dom"/>
</dbReference>
<dbReference type="GO" id="GO:0005886">
    <property type="term" value="C:plasma membrane"/>
    <property type="evidence" value="ECO:0007669"/>
    <property type="project" value="TreeGrafter"/>
</dbReference>
<accession>A0A5K7ZWH6</accession>
<evidence type="ECO:0000256" key="6">
    <source>
        <dbReference type="PROSITE-ProRule" id="PRU00169"/>
    </source>
</evidence>
<comment type="catalytic activity">
    <reaction evidence="1">
        <text>ATP + protein L-histidine = ADP + protein N-phospho-L-histidine.</text>
        <dbReference type="EC" id="2.7.13.3"/>
    </reaction>
</comment>
<dbReference type="SMART" id="SM00387">
    <property type="entry name" value="HATPase_c"/>
    <property type="match status" value="1"/>
</dbReference>
<dbReference type="EC" id="2.7.13.3" evidence="2"/>
<feature type="domain" description="Response regulatory" evidence="9">
    <location>
        <begin position="437"/>
        <end position="553"/>
    </location>
</feature>
<evidence type="ECO:0000313" key="10">
    <source>
        <dbReference type="EMBL" id="BBO84609.1"/>
    </source>
</evidence>
<organism evidence="10 11">
    <name type="scientific">Desulfosarcina ovata subsp. sediminis</name>
    <dbReference type="NCBI Taxonomy" id="885957"/>
    <lineage>
        <taxon>Bacteria</taxon>
        <taxon>Pseudomonadati</taxon>
        <taxon>Thermodesulfobacteriota</taxon>
        <taxon>Desulfobacteria</taxon>
        <taxon>Desulfobacterales</taxon>
        <taxon>Desulfosarcinaceae</taxon>
        <taxon>Desulfosarcina</taxon>
    </lineage>
</organism>
<reference evidence="10 11" key="1">
    <citation type="submission" date="2019-11" db="EMBL/GenBank/DDBJ databases">
        <title>Comparative genomics of hydrocarbon-degrading Desulfosarcina strains.</title>
        <authorList>
            <person name="Watanabe M."/>
            <person name="Kojima H."/>
            <person name="Fukui M."/>
        </authorList>
    </citation>
    <scope>NUCLEOTIDE SEQUENCE [LARGE SCALE GENOMIC DNA]</scope>
    <source>
        <strain evidence="10 11">28bB2T</strain>
    </source>
</reference>
<keyword evidence="3 6" id="KW-0597">Phosphoprotein</keyword>
<keyword evidence="4" id="KW-0808">Transferase</keyword>
<dbReference type="SUPFAM" id="SSF47384">
    <property type="entry name" value="Homodimeric domain of signal transducing histidine kinase"/>
    <property type="match status" value="1"/>
</dbReference>
<dbReference type="InterPro" id="IPR001789">
    <property type="entry name" value="Sig_transdc_resp-reg_receiver"/>
</dbReference>
<evidence type="ECO:0000256" key="4">
    <source>
        <dbReference type="ARBA" id="ARBA00022679"/>
    </source>
</evidence>
<evidence type="ECO:0000256" key="2">
    <source>
        <dbReference type="ARBA" id="ARBA00012438"/>
    </source>
</evidence>
<keyword evidence="7" id="KW-0175">Coiled coil</keyword>
<dbReference type="PROSITE" id="PS50110">
    <property type="entry name" value="RESPONSE_REGULATORY"/>
    <property type="match status" value="2"/>
</dbReference>
<dbReference type="RefSeq" id="WP_155324476.1">
    <property type="nucleotide sequence ID" value="NZ_AP021876.1"/>
</dbReference>
<dbReference type="PANTHER" id="PTHR43047:SF72">
    <property type="entry name" value="OSMOSENSING HISTIDINE PROTEIN KINASE SLN1"/>
    <property type="match status" value="1"/>
</dbReference>
<dbReference type="KEGG" id="dov:DSCO28_51750"/>
<protein>
    <recommendedName>
        <fullName evidence="2">histidine kinase</fullName>
        <ecNumber evidence="2">2.7.13.3</ecNumber>
    </recommendedName>
</protein>
<dbReference type="Pfam" id="PF00072">
    <property type="entry name" value="Response_reg"/>
    <property type="match status" value="2"/>
</dbReference>
<dbReference type="Pfam" id="PF00512">
    <property type="entry name" value="HisKA"/>
    <property type="match status" value="1"/>
</dbReference>
<dbReference type="PANTHER" id="PTHR43047">
    <property type="entry name" value="TWO-COMPONENT HISTIDINE PROTEIN KINASE"/>
    <property type="match status" value="1"/>
</dbReference>
<evidence type="ECO:0000313" key="11">
    <source>
        <dbReference type="Proteomes" id="UP000425960"/>
    </source>
</evidence>
<dbReference type="AlphaFoldDB" id="A0A5K7ZWH6"/>
<dbReference type="EMBL" id="AP021876">
    <property type="protein sequence ID" value="BBO84609.1"/>
    <property type="molecule type" value="Genomic_DNA"/>
</dbReference>
<dbReference type="Proteomes" id="UP000425960">
    <property type="component" value="Chromosome"/>
</dbReference>
<keyword evidence="5" id="KW-0418">Kinase</keyword>
<dbReference type="Gene3D" id="3.30.565.10">
    <property type="entry name" value="Histidine kinase-like ATPase, C-terminal domain"/>
    <property type="match status" value="1"/>
</dbReference>
<evidence type="ECO:0000256" key="7">
    <source>
        <dbReference type="SAM" id="Coils"/>
    </source>
</evidence>
<dbReference type="InterPro" id="IPR011006">
    <property type="entry name" value="CheY-like_superfamily"/>
</dbReference>
<dbReference type="InterPro" id="IPR004358">
    <property type="entry name" value="Sig_transdc_His_kin-like_C"/>
</dbReference>
<sequence length="573" mass="62590">MNILIVDDHEVNRYLLESMLNGSGHDVRSATNGAEALEIITDGGIELIISDILMPVMDGFQLCRKVKADARFRRIPFIIHTATYTGPQDEAFAMTIGADRFIQKPCEPDVFMGIVEALIAAGPQRQPLTQPEQASEEEILKLYSERLVRKLEKKMVELEEELEKRKAVEIQQRNLEKQLQQAQKMEAIGTLAGGIAHDFNNILTAIIGYTELTLDKVEKGSVIEEYLHEVFSAGKRAKDLVNQILAVAREANEEVKPIPLRPIAKEVLKLIRSSIPATIEVKPAVESDSLIMGNATRIHQILMNLCTNAAHAMRNKGGILEVGLRDVTIANNPSASALALKPGDYIELTVSDTGTGIPPDIIGSIFEPYFTTKASGEGTGLGLSVVHGIVESYGGKIGAHSELGKGSVFTIYLPITKKIREAGQPHEIAELPSGTERILFLDDEAAIANLGSQILSGIGYSVTQRTSSVEALALFRSKPDAFDLVITDMTMPNMTGDKLAVELMKIRSDIPVILCTGYSNQVSDQTANALGIKALVHKPIVKADLSKIVRNVLDRQNRFIPQGDSLKMEGRFP</sequence>
<dbReference type="InterPro" id="IPR005467">
    <property type="entry name" value="His_kinase_dom"/>
</dbReference>
<dbReference type="PRINTS" id="PR00344">
    <property type="entry name" value="BCTRLSENSOR"/>
</dbReference>
<dbReference type="GO" id="GO:0000155">
    <property type="term" value="F:phosphorelay sensor kinase activity"/>
    <property type="evidence" value="ECO:0007669"/>
    <property type="project" value="InterPro"/>
</dbReference>
<feature type="modified residue" description="4-aspartylphosphate" evidence="6">
    <location>
        <position position="51"/>
    </location>
</feature>